<evidence type="ECO:0000313" key="2">
    <source>
        <dbReference type="Proteomes" id="UP000054477"/>
    </source>
</evidence>
<dbReference type="EMBL" id="KN838617">
    <property type="protein sequence ID" value="KIK00867.1"/>
    <property type="molecule type" value="Genomic_DNA"/>
</dbReference>
<accession>A0A0C9XSX4</accession>
<keyword evidence="2" id="KW-1185">Reference proteome</keyword>
<reference evidence="1 2" key="1">
    <citation type="submission" date="2014-04" db="EMBL/GenBank/DDBJ databases">
        <authorList>
            <consortium name="DOE Joint Genome Institute"/>
            <person name="Kuo A."/>
            <person name="Kohler A."/>
            <person name="Nagy L.G."/>
            <person name="Floudas D."/>
            <person name="Copeland A."/>
            <person name="Barry K.W."/>
            <person name="Cichocki N."/>
            <person name="Veneault-Fourrey C."/>
            <person name="LaButti K."/>
            <person name="Lindquist E.A."/>
            <person name="Lipzen A."/>
            <person name="Lundell T."/>
            <person name="Morin E."/>
            <person name="Murat C."/>
            <person name="Sun H."/>
            <person name="Tunlid A."/>
            <person name="Henrissat B."/>
            <person name="Grigoriev I.V."/>
            <person name="Hibbett D.S."/>
            <person name="Martin F."/>
            <person name="Nordberg H.P."/>
            <person name="Cantor M.N."/>
            <person name="Hua S.X."/>
        </authorList>
    </citation>
    <scope>NUCLEOTIDE SEQUENCE [LARGE SCALE GENOMIC DNA]</scope>
    <source>
        <strain evidence="1 2">LaAM-08-1</strain>
    </source>
</reference>
<reference evidence="2" key="2">
    <citation type="submission" date="2015-01" db="EMBL/GenBank/DDBJ databases">
        <title>Evolutionary Origins and Diversification of the Mycorrhizal Mutualists.</title>
        <authorList>
            <consortium name="DOE Joint Genome Institute"/>
            <consortium name="Mycorrhizal Genomics Consortium"/>
            <person name="Kohler A."/>
            <person name="Kuo A."/>
            <person name="Nagy L.G."/>
            <person name="Floudas D."/>
            <person name="Copeland A."/>
            <person name="Barry K.W."/>
            <person name="Cichocki N."/>
            <person name="Veneault-Fourrey C."/>
            <person name="LaButti K."/>
            <person name="Lindquist E.A."/>
            <person name="Lipzen A."/>
            <person name="Lundell T."/>
            <person name="Morin E."/>
            <person name="Murat C."/>
            <person name="Riley R."/>
            <person name="Ohm R."/>
            <person name="Sun H."/>
            <person name="Tunlid A."/>
            <person name="Henrissat B."/>
            <person name="Grigoriev I.V."/>
            <person name="Hibbett D.S."/>
            <person name="Martin F."/>
        </authorList>
    </citation>
    <scope>NUCLEOTIDE SEQUENCE [LARGE SCALE GENOMIC DNA]</scope>
    <source>
        <strain evidence="2">LaAM-08-1</strain>
    </source>
</reference>
<evidence type="ECO:0000313" key="1">
    <source>
        <dbReference type="EMBL" id="KIK00867.1"/>
    </source>
</evidence>
<gene>
    <name evidence="1" type="ORF">K443DRAFT_593685</name>
</gene>
<dbReference type="Proteomes" id="UP000054477">
    <property type="component" value="Unassembled WGS sequence"/>
</dbReference>
<proteinExistence type="predicted"/>
<protein>
    <submittedName>
        <fullName evidence="1">Unplaced genomic scaffold K443scaffold_82, whole genome shotgun sequence</fullName>
    </submittedName>
</protein>
<dbReference type="AlphaFoldDB" id="A0A0C9XSX4"/>
<sequence>MCLFCGQRYLVLGCRTSCMGWESFNRGIASSRTLERWMRGRKSSNDNAHNIGQTVLRGPRRAQIAIAGSRYVVSTQGRVQNAVVTLDEIVLNRNQHDAHMERAFSGRLYVVSKAEGPMVRWKDPGSWSVACIHFTDGDTWSWGLEGPKALWNSWKNLGGVKAIRERRYLVFEAEGFHGDVVESTTRK</sequence>
<name>A0A0C9XSX4_9AGAR</name>
<organism evidence="1 2">
    <name type="scientific">Laccaria amethystina LaAM-08-1</name>
    <dbReference type="NCBI Taxonomy" id="1095629"/>
    <lineage>
        <taxon>Eukaryota</taxon>
        <taxon>Fungi</taxon>
        <taxon>Dikarya</taxon>
        <taxon>Basidiomycota</taxon>
        <taxon>Agaricomycotina</taxon>
        <taxon>Agaricomycetes</taxon>
        <taxon>Agaricomycetidae</taxon>
        <taxon>Agaricales</taxon>
        <taxon>Agaricineae</taxon>
        <taxon>Hydnangiaceae</taxon>
        <taxon>Laccaria</taxon>
    </lineage>
</organism>
<dbReference type="HOGENOM" id="CLU_1447914_0_0_1"/>